<protein>
    <submittedName>
        <fullName evidence="2">Uncharacterized protein</fullName>
    </submittedName>
</protein>
<dbReference type="Proteomes" id="UP000887576">
    <property type="component" value="Unplaced"/>
</dbReference>
<sequence>MSDIENHYDRTVSAGGIVMIVIASVGVLTAVTTIACLFVTSKKRSRVNARLESITTRTTHSPHRNGPRSPNEINLPVPRMIFPDLDELAKRPPTYDEAMRLPSPVTPNAPQLPEPSPSGTPPPAFDEVSVHETPETENIRQQATTAVNPVITGTVIKINNSEPVATDTDSTSGNPPNRMAVNGSSAEEPK</sequence>
<name>A0AC34RI59_9BILA</name>
<reference evidence="2" key="1">
    <citation type="submission" date="2022-11" db="UniProtKB">
        <authorList>
            <consortium name="WormBaseParasite"/>
        </authorList>
    </citation>
    <scope>IDENTIFICATION</scope>
</reference>
<dbReference type="WBParaSite" id="JU765_v2.g7184.t1">
    <property type="protein sequence ID" value="JU765_v2.g7184.t1"/>
    <property type="gene ID" value="JU765_v2.g7184"/>
</dbReference>
<accession>A0AC34RI59</accession>
<evidence type="ECO:0000313" key="1">
    <source>
        <dbReference type="Proteomes" id="UP000887576"/>
    </source>
</evidence>
<evidence type="ECO:0000313" key="2">
    <source>
        <dbReference type="WBParaSite" id="JU765_v2.g7184.t1"/>
    </source>
</evidence>
<proteinExistence type="predicted"/>
<organism evidence="1 2">
    <name type="scientific">Panagrolaimus sp. JU765</name>
    <dbReference type="NCBI Taxonomy" id="591449"/>
    <lineage>
        <taxon>Eukaryota</taxon>
        <taxon>Metazoa</taxon>
        <taxon>Ecdysozoa</taxon>
        <taxon>Nematoda</taxon>
        <taxon>Chromadorea</taxon>
        <taxon>Rhabditida</taxon>
        <taxon>Tylenchina</taxon>
        <taxon>Panagrolaimomorpha</taxon>
        <taxon>Panagrolaimoidea</taxon>
        <taxon>Panagrolaimidae</taxon>
        <taxon>Panagrolaimus</taxon>
    </lineage>
</organism>